<sequence>MTCSAQARSAAASGLSYHTSTYWDHRFSTDPRERHGFEWLSSSTWLLSLLTVSPTPLLLRDPPIRILHIGAGTSRLSLDILAYWRDHFPDEWKDRASNILNVDFSPNSIDFQKRAEMQWLQEVGETRSECMMKYLVLDLLDWQQVDNLFKEGRQFDVVLDKSTTDSISTGDDTLFSSISKGLHHRALSQLAEQHSQVKHGVATIQVLGIHLASLVKLGGVWLCHSYSSDRWEDVVHSQGEHATSTWPWTQLDKMAVPVQASDPNAPQINHYIYTMRRT</sequence>
<dbReference type="PANTHER" id="PTHR12176:SF84">
    <property type="entry name" value="METHYLTRANSFERASE DOMAIN-CONTAINING PROTEIN"/>
    <property type="match status" value="1"/>
</dbReference>
<name>A0A0D1CC37_MYCMD</name>
<dbReference type="Proteomes" id="UP000000561">
    <property type="component" value="Chromosome 3"/>
</dbReference>
<evidence type="ECO:0000313" key="5">
    <source>
        <dbReference type="Proteomes" id="UP000000561"/>
    </source>
</evidence>
<keyword evidence="3" id="KW-0808">Transferase</keyword>
<organism evidence="4 5">
    <name type="scientific">Mycosarcoma maydis</name>
    <name type="common">Corn smut fungus</name>
    <name type="synonym">Ustilago maydis</name>
    <dbReference type="NCBI Taxonomy" id="5270"/>
    <lineage>
        <taxon>Eukaryota</taxon>
        <taxon>Fungi</taxon>
        <taxon>Dikarya</taxon>
        <taxon>Basidiomycota</taxon>
        <taxon>Ustilaginomycotina</taxon>
        <taxon>Ustilaginomycetes</taxon>
        <taxon>Ustilaginales</taxon>
        <taxon>Ustilaginaceae</taxon>
        <taxon>Mycosarcoma</taxon>
    </lineage>
</organism>
<evidence type="ECO:0000256" key="1">
    <source>
        <dbReference type="ARBA" id="ARBA00008361"/>
    </source>
</evidence>
<dbReference type="SUPFAM" id="SSF53335">
    <property type="entry name" value="S-adenosyl-L-methionine-dependent methyltransferases"/>
    <property type="match status" value="1"/>
</dbReference>
<dbReference type="VEuPathDB" id="FungiDB:UMAG_01916"/>
<evidence type="ECO:0000256" key="3">
    <source>
        <dbReference type="ARBA" id="ARBA00022679"/>
    </source>
</evidence>
<accession>A0A0D1CC37</accession>
<dbReference type="GO" id="GO:0008168">
    <property type="term" value="F:methyltransferase activity"/>
    <property type="evidence" value="ECO:0007669"/>
    <property type="project" value="UniProtKB-KW"/>
</dbReference>
<comment type="similarity">
    <text evidence="1">Belongs to the methyltransferase superfamily.</text>
</comment>
<dbReference type="OrthoDB" id="411785at2759"/>
<evidence type="ECO:0000313" key="4">
    <source>
        <dbReference type="EMBL" id="KIS70762.1"/>
    </source>
</evidence>
<dbReference type="RefSeq" id="XP_011387841.1">
    <property type="nucleotide sequence ID" value="XM_011389539.1"/>
</dbReference>
<keyword evidence="5" id="KW-1185">Reference proteome</keyword>
<dbReference type="GO" id="GO:0032259">
    <property type="term" value="P:methylation"/>
    <property type="evidence" value="ECO:0007669"/>
    <property type="project" value="UniProtKB-KW"/>
</dbReference>
<dbReference type="GeneID" id="23562787"/>
<evidence type="ECO:0008006" key="6">
    <source>
        <dbReference type="Google" id="ProtNLM"/>
    </source>
</evidence>
<protein>
    <recommendedName>
        <fullName evidence="6">Methyltransferase domain-containing protein</fullName>
    </recommendedName>
</protein>
<dbReference type="AlphaFoldDB" id="A0A0D1CC37"/>
<dbReference type="KEGG" id="uma:UMAG_01916"/>
<keyword evidence="2" id="KW-0489">Methyltransferase</keyword>
<evidence type="ECO:0000256" key="2">
    <source>
        <dbReference type="ARBA" id="ARBA00022603"/>
    </source>
</evidence>
<gene>
    <name evidence="4" type="ORF">UMAG_01916</name>
</gene>
<dbReference type="InParanoid" id="A0A0D1CC37"/>
<dbReference type="EMBL" id="CM003142">
    <property type="protein sequence ID" value="KIS70762.1"/>
    <property type="molecule type" value="Genomic_DNA"/>
</dbReference>
<proteinExistence type="inferred from homology"/>
<dbReference type="OMA" id="SINGWTR"/>
<dbReference type="PANTHER" id="PTHR12176">
    <property type="entry name" value="SAM-DEPENDENT METHYLTRANSFERASE SUPERFAMILY PROTEIN"/>
    <property type="match status" value="1"/>
</dbReference>
<dbReference type="InterPro" id="IPR051419">
    <property type="entry name" value="Lys/N-term_MeTrsfase_sf"/>
</dbReference>
<reference evidence="4 5" key="1">
    <citation type="journal article" date="2006" name="Nature">
        <title>Insights from the genome of the biotrophic fungal plant pathogen Ustilago maydis.</title>
        <authorList>
            <person name="Kamper J."/>
            <person name="Kahmann R."/>
            <person name="Bolker M."/>
            <person name="Ma L.J."/>
            <person name="Brefort T."/>
            <person name="Saville B.J."/>
            <person name="Banuett F."/>
            <person name="Kronstad J.W."/>
            <person name="Gold S.E."/>
            <person name="Muller O."/>
            <person name="Perlin M.H."/>
            <person name="Wosten H.A."/>
            <person name="de Vries R."/>
            <person name="Ruiz-Herrera J."/>
            <person name="Reynaga-Pena C.G."/>
            <person name="Snetselaar K."/>
            <person name="McCann M."/>
            <person name="Perez-Martin J."/>
            <person name="Feldbrugge M."/>
            <person name="Basse C.W."/>
            <person name="Steinberg G."/>
            <person name="Ibeas J.I."/>
            <person name="Holloman W."/>
            <person name="Guzman P."/>
            <person name="Farman M."/>
            <person name="Stajich J.E."/>
            <person name="Sentandreu R."/>
            <person name="Gonzalez-Prieto J.M."/>
            <person name="Kennell J.C."/>
            <person name="Molina L."/>
            <person name="Schirawski J."/>
            <person name="Mendoza-Mendoza A."/>
            <person name="Greilinger D."/>
            <person name="Munch K."/>
            <person name="Rossel N."/>
            <person name="Scherer M."/>
            <person name="Vranes M."/>
            <person name="Ladendorf O."/>
            <person name="Vincon V."/>
            <person name="Fuchs U."/>
            <person name="Sandrock B."/>
            <person name="Meng S."/>
            <person name="Ho E.C."/>
            <person name="Cahill M.J."/>
            <person name="Boyce K.J."/>
            <person name="Klose J."/>
            <person name="Klosterman S.J."/>
            <person name="Deelstra H.J."/>
            <person name="Ortiz-Castellanos L."/>
            <person name="Li W."/>
            <person name="Sanchez-Alonso P."/>
            <person name="Schreier P.H."/>
            <person name="Hauser-Hahn I."/>
            <person name="Vaupel M."/>
            <person name="Koopmann E."/>
            <person name="Friedrich G."/>
            <person name="Voss H."/>
            <person name="Schluter T."/>
            <person name="Margolis J."/>
            <person name="Platt D."/>
            <person name="Swimmer C."/>
            <person name="Gnirke A."/>
            <person name="Chen F."/>
            <person name="Vysotskaia V."/>
            <person name="Mannhaupt G."/>
            <person name="Guldener U."/>
            <person name="Munsterkotter M."/>
            <person name="Haase D."/>
            <person name="Oesterheld M."/>
            <person name="Mewes H.W."/>
            <person name="Mauceli E.W."/>
            <person name="DeCaprio D."/>
            <person name="Wade C.M."/>
            <person name="Butler J."/>
            <person name="Young S."/>
            <person name="Jaffe D.B."/>
            <person name="Calvo S."/>
            <person name="Nusbaum C."/>
            <person name="Galagan J."/>
            <person name="Birren B.W."/>
        </authorList>
    </citation>
    <scope>NUCLEOTIDE SEQUENCE [LARGE SCALE GENOMIC DNA]</scope>
    <source>
        <strain evidence="5">DSM 14603 / FGSC 9021 / UM521</strain>
    </source>
</reference>
<dbReference type="eggNOG" id="ENOG502S12X">
    <property type="taxonomic scope" value="Eukaryota"/>
</dbReference>
<dbReference type="FunFam" id="3.40.50.150:FF:000626">
    <property type="entry name" value="Uncharacterized protein"/>
    <property type="match status" value="1"/>
</dbReference>
<dbReference type="Gene3D" id="3.40.50.150">
    <property type="entry name" value="Vaccinia Virus protein VP39"/>
    <property type="match status" value="1"/>
</dbReference>
<dbReference type="InterPro" id="IPR029063">
    <property type="entry name" value="SAM-dependent_MTases_sf"/>
</dbReference>